<organism evidence="2 3">
    <name type="scientific">Besnoitia besnoiti</name>
    <name type="common">Apicomplexan protozoan</name>
    <dbReference type="NCBI Taxonomy" id="94643"/>
    <lineage>
        <taxon>Eukaryota</taxon>
        <taxon>Sar</taxon>
        <taxon>Alveolata</taxon>
        <taxon>Apicomplexa</taxon>
        <taxon>Conoidasida</taxon>
        <taxon>Coccidia</taxon>
        <taxon>Eucoccidiorida</taxon>
        <taxon>Eimeriorina</taxon>
        <taxon>Sarcocystidae</taxon>
        <taxon>Besnoitia</taxon>
    </lineage>
</organism>
<feature type="compositionally biased region" description="Basic and acidic residues" evidence="1">
    <location>
        <begin position="340"/>
        <end position="357"/>
    </location>
</feature>
<dbReference type="Proteomes" id="UP000224006">
    <property type="component" value="Chromosome VI"/>
</dbReference>
<name>A0A2A9MFH7_BESBE</name>
<keyword evidence="3" id="KW-1185">Reference proteome</keyword>
<evidence type="ECO:0000313" key="2">
    <source>
        <dbReference type="EMBL" id="PFH34716.1"/>
    </source>
</evidence>
<feature type="compositionally biased region" description="Basic and acidic residues" evidence="1">
    <location>
        <begin position="316"/>
        <end position="333"/>
    </location>
</feature>
<evidence type="ECO:0000256" key="1">
    <source>
        <dbReference type="SAM" id="MobiDB-lite"/>
    </source>
</evidence>
<dbReference type="KEGG" id="bbes:BESB_067490"/>
<reference evidence="2 3" key="1">
    <citation type="submission" date="2017-09" db="EMBL/GenBank/DDBJ databases">
        <title>Genome sequencing of Besnoitia besnoiti strain Bb-Ger1.</title>
        <authorList>
            <person name="Schares G."/>
            <person name="Venepally P."/>
            <person name="Lorenzi H.A."/>
        </authorList>
    </citation>
    <scope>NUCLEOTIDE SEQUENCE [LARGE SCALE GENOMIC DNA]</scope>
    <source>
        <strain evidence="2 3">Bb-Ger1</strain>
    </source>
</reference>
<dbReference type="AlphaFoldDB" id="A0A2A9MFH7"/>
<protein>
    <submittedName>
        <fullName evidence="2">Uncharacterized protein</fullName>
    </submittedName>
</protein>
<dbReference type="OrthoDB" id="346407at2759"/>
<comment type="caution">
    <text evidence="2">The sequence shown here is derived from an EMBL/GenBank/DDBJ whole genome shotgun (WGS) entry which is preliminary data.</text>
</comment>
<feature type="region of interest" description="Disordered" evidence="1">
    <location>
        <begin position="125"/>
        <end position="151"/>
    </location>
</feature>
<dbReference type="VEuPathDB" id="ToxoDB:BESB_067490"/>
<accession>A0A2A9MFH7</accession>
<sequence length="357" mass="41130">MALARLVLESSWIVAFVYYRPLQSVVGQTIGAAAEFQDPRVAAQLQEQYKPRTRNLKPYYGPEELNKAFCTKFQVVDKASGRTDIMTARRPGSANAVVNLSAFDAYSMRTPKLSSALKQISSIENSPLGLMPRPGAESSEKTARPSAGACMNRSQLHCKDSWLAPDENASTRRHLGESKRHVALFWAQRPTGTILQHVSSPKRPLPSRYTVARQLHSVASDLRPDHPPVHEAHRKREHVSMDSTQLEEDQNHRLPPPCVDFENPSDFHQRQRETKIHEYSQQLKSYDNARRAAIEVERQQLADEERYYQAQLQHYERERQRQEAQDKAMERLQQEYYKGPFEKKSVPEYPFKRDPQH</sequence>
<dbReference type="RefSeq" id="XP_029218725.1">
    <property type="nucleotide sequence ID" value="XM_029365142.1"/>
</dbReference>
<gene>
    <name evidence="2" type="ORF">BESB_067490</name>
</gene>
<proteinExistence type="predicted"/>
<dbReference type="GeneID" id="40311675"/>
<dbReference type="EMBL" id="NWUJ01000006">
    <property type="protein sequence ID" value="PFH34716.1"/>
    <property type="molecule type" value="Genomic_DNA"/>
</dbReference>
<evidence type="ECO:0000313" key="3">
    <source>
        <dbReference type="Proteomes" id="UP000224006"/>
    </source>
</evidence>
<feature type="region of interest" description="Disordered" evidence="1">
    <location>
        <begin position="316"/>
        <end position="357"/>
    </location>
</feature>